<evidence type="ECO:0000313" key="1">
    <source>
        <dbReference type="Ensembl" id="ENSHHUP00000057729.1"/>
    </source>
</evidence>
<proteinExistence type="predicted"/>
<protein>
    <recommendedName>
        <fullName evidence="3">Immunoglobulin C1-set domain-containing protein</fullName>
    </recommendedName>
</protein>
<organism evidence="1 2">
    <name type="scientific">Hucho hucho</name>
    <name type="common">huchen</name>
    <dbReference type="NCBI Taxonomy" id="62062"/>
    <lineage>
        <taxon>Eukaryota</taxon>
        <taxon>Metazoa</taxon>
        <taxon>Chordata</taxon>
        <taxon>Craniata</taxon>
        <taxon>Vertebrata</taxon>
        <taxon>Euteleostomi</taxon>
        <taxon>Actinopterygii</taxon>
        <taxon>Neopterygii</taxon>
        <taxon>Teleostei</taxon>
        <taxon>Protacanthopterygii</taxon>
        <taxon>Salmoniformes</taxon>
        <taxon>Salmonidae</taxon>
        <taxon>Salmoninae</taxon>
        <taxon>Hucho</taxon>
    </lineage>
</organism>
<reference evidence="1" key="3">
    <citation type="submission" date="2025-09" db="UniProtKB">
        <authorList>
            <consortium name="Ensembl"/>
        </authorList>
    </citation>
    <scope>IDENTIFICATION</scope>
</reference>
<reference evidence="2" key="1">
    <citation type="submission" date="2018-06" db="EMBL/GenBank/DDBJ databases">
        <title>Genome assembly of Danube salmon.</title>
        <authorList>
            <person name="Macqueen D.J."/>
            <person name="Gundappa M.K."/>
        </authorList>
    </citation>
    <scope>NUCLEOTIDE SEQUENCE [LARGE SCALE GENOMIC DNA]</scope>
</reference>
<sequence>MRKLCEYVRPSTWIDQHEDVENGEKNTHLTVASEEWTKNKYQCVVQVTAIKKDFNKVLTESEIQTNWVNTN</sequence>
<reference evidence="1" key="2">
    <citation type="submission" date="2025-08" db="UniProtKB">
        <authorList>
            <consortium name="Ensembl"/>
        </authorList>
    </citation>
    <scope>IDENTIFICATION</scope>
</reference>
<dbReference type="Ensembl" id="ENSHHUT00000059710.1">
    <property type="protein sequence ID" value="ENSHHUP00000057729.1"/>
    <property type="gene ID" value="ENSHHUG00000034387.1"/>
</dbReference>
<dbReference type="AlphaFoldDB" id="A0A4W5P9T3"/>
<evidence type="ECO:0008006" key="3">
    <source>
        <dbReference type="Google" id="ProtNLM"/>
    </source>
</evidence>
<keyword evidence="2" id="KW-1185">Reference proteome</keyword>
<dbReference type="GeneTree" id="ENSGT00970000197990"/>
<name>A0A4W5P9T3_9TELE</name>
<evidence type="ECO:0000313" key="2">
    <source>
        <dbReference type="Proteomes" id="UP000314982"/>
    </source>
</evidence>
<dbReference type="Proteomes" id="UP000314982">
    <property type="component" value="Unassembled WGS sequence"/>
</dbReference>
<accession>A0A4W5P9T3</accession>